<reference evidence="2" key="1">
    <citation type="submission" date="2018-09" db="EMBL/GenBank/DDBJ databases">
        <authorList>
            <person name="Livingstone P.G."/>
            <person name="Whitworth D.E."/>
        </authorList>
    </citation>
    <scope>NUCLEOTIDE SEQUENCE [LARGE SCALE GENOMIC DNA]</scope>
    <source>
        <strain evidence="2">CA054A</strain>
    </source>
</reference>
<dbReference type="OrthoDB" id="5520102at2"/>
<accession>A0A3A8J054</accession>
<protein>
    <submittedName>
        <fullName evidence="1">Uncharacterized protein</fullName>
    </submittedName>
</protein>
<evidence type="ECO:0000313" key="2">
    <source>
        <dbReference type="Proteomes" id="UP000268094"/>
    </source>
</evidence>
<dbReference type="Proteomes" id="UP000268094">
    <property type="component" value="Unassembled WGS sequence"/>
</dbReference>
<name>A0A3A8J054_9BACT</name>
<organism evidence="1 2">
    <name type="scientific">Corallococcus terminator</name>
    <dbReference type="NCBI Taxonomy" id="2316733"/>
    <lineage>
        <taxon>Bacteria</taxon>
        <taxon>Pseudomonadati</taxon>
        <taxon>Myxococcota</taxon>
        <taxon>Myxococcia</taxon>
        <taxon>Myxococcales</taxon>
        <taxon>Cystobacterineae</taxon>
        <taxon>Myxococcaceae</taxon>
        <taxon>Corallococcus</taxon>
    </lineage>
</organism>
<proteinExistence type="predicted"/>
<evidence type="ECO:0000313" key="1">
    <source>
        <dbReference type="EMBL" id="RKG82943.1"/>
    </source>
</evidence>
<comment type="caution">
    <text evidence="1">The sequence shown here is derived from an EMBL/GenBank/DDBJ whole genome shotgun (WGS) entry which is preliminary data.</text>
</comment>
<dbReference type="RefSeq" id="WP_120543108.1">
    <property type="nucleotide sequence ID" value="NZ_RAVZ01000187.1"/>
</dbReference>
<dbReference type="AlphaFoldDB" id="A0A3A8J054"/>
<keyword evidence="2" id="KW-1185">Reference proteome</keyword>
<dbReference type="EMBL" id="RAVZ01000187">
    <property type="protein sequence ID" value="RKG82943.1"/>
    <property type="molecule type" value="Genomic_DNA"/>
</dbReference>
<sequence>PPPELPMPSYPAVETFIEKASADDVQVLFAPVKEGLAALKGPRAETGKKAQAAIARAEELLTMLVDVREKLVAESKQPKGRK</sequence>
<feature type="non-terminal residue" evidence="1">
    <location>
        <position position="1"/>
    </location>
</feature>
<gene>
    <name evidence="1" type="ORF">D7V88_24730</name>
</gene>